<keyword evidence="3" id="KW-1185">Reference proteome</keyword>
<keyword evidence="1" id="KW-1133">Transmembrane helix</keyword>
<evidence type="ECO:0000313" key="2">
    <source>
        <dbReference type="EMBL" id="MEX3529180.1"/>
    </source>
</evidence>
<feature type="transmembrane region" description="Helical" evidence="1">
    <location>
        <begin position="49"/>
        <end position="69"/>
    </location>
</feature>
<proteinExistence type="predicted"/>
<evidence type="ECO:0000256" key="1">
    <source>
        <dbReference type="SAM" id="Phobius"/>
    </source>
</evidence>
<dbReference type="RefSeq" id="WP_368522714.1">
    <property type="nucleotide sequence ID" value="NZ_JAYWMA010000009.1"/>
</dbReference>
<evidence type="ECO:0008006" key="4">
    <source>
        <dbReference type="Google" id="ProtNLM"/>
    </source>
</evidence>
<sequence>MNENQGSQTNLQIKVETGSAEAHVWQVLGTVLACGAFGMIAYALAEAGWLEIASSAVTMLMFTMARLLWHAGMIRVPKKSGSEGDFEVTRSTAKAIYNEFQVWQAKSGVFRLFALALAYTVLFLVARQGVAVALGVFSNPWIAGAGAALIASLIVAPTMVSKLVDKLKASGVRVTSQAPAESEK</sequence>
<accession>A0ABV3UWT4</accession>
<gene>
    <name evidence="2" type="ORF">VVR64_08945</name>
</gene>
<keyword evidence="1" id="KW-0472">Membrane</keyword>
<protein>
    <recommendedName>
        <fullName evidence="4">DUF3180 domain-containing protein</fullName>
    </recommendedName>
</protein>
<feature type="transmembrane region" description="Helical" evidence="1">
    <location>
        <begin position="141"/>
        <end position="160"/>
    </location>
</feature>
<feature type="transmembrane region" description="Helical" evidence="1">
    <location>
        <begin position="24"/>
        <end position="43"/>
    </location>
</feature>
<reference evidence="2 3" key="1">
    <citation type="journal article" date="2024" name="Fungal Genet. Biol.">
        <title>The porcine skin microbiome exhibits broad fungal antagonism.</title>
        <authorList>
            <person name="De La Cruz K.F."/>
            <person name="Townsend E.C."/>
            <person name="Alex Cheong J.Z."/>
            <person name="Salamzade R."/>
            <person name="Liu A."/>
            <person name="Sandstrom S."/>
            <person name="Davila E."/>
            <person name="Huang L."/>
            <person name="Xu K.H."/>
            <person name="Wu S.Y."/>
            <person name="Meudt J.J."/>
            <person name="Shanmuganayagam D."/>
            <person name="Gibson A.L.F."/>
            <person name="Kalan L.R."/>
        </authorList>
    </citation>
    <scope>NUCLEOTIDE SEQUENCE [LARGE SCALE GENOMIC DNA]</scope>
    <source>
        <strain evidence="2 3">LK2569</strain>
    </source>
</reference>
<organism evidence="2 3">
    <name type="scientific">Corynebacterium xerosis</name>
    <dbReference type="NCBI Taxonomy" id="1725"/>
    <lineage>
        <taxon>Bacteria</taxon>
        <taxon>Bacillati</taxon>
        <taxon>Actinomycetota</taxon>
        <taxon>Actinomycetes</taxon>
        <taxon>Mycobacteriales</taxon>
        <taxon>Corynebacteriaceae</taxon>
        <taxon>Corynebacterium</taxon>
    </lineage>
</organism>
<keyword evidence="1" id="KW-0812">Transmembrane</keyword>
<name>A0ABV3UWT4_9CORY</name>
<feature type="transmembrane region" description="Helical" evidence="1">
    <location>
        <begin position="112"/>
        <end position="135"/>
    </location>
</feature>
<dbReference type="Proteomes" id="UP001558353">
    <property type="component" value="Unassembled WGS sequence"/>
</dbReference>
<evidence type="ECO:0000313" key="3">
    <source>
        <dbReference type="Proteomes" id="UP001558353"/>
    </source>
</evidence>
<comment type="caution">
    <text evidence="2">The sequence shown here is derived from an EMBL/GenBank/DDBJ whole genome shotgun (WGS) entry which is preliminary data.</text>
</comment>
<dbReference type="EMBL" id="JAYWMA010000009">
    <property type="protein sequence ID" value="MEX3529180.1"/>
    <property type="molecule type" value="Genomic_DNA"/>
</dbReference>